<evidence type="ECO:0000313" key="1">
    <source>
        <dbReference type="EMBL" id="PSI01382.1"/>
    </source>
</evidence>
<sequence length="63" mass="7467">MFLPRDGSKRELNVVPIDLKLESYIDQNKQTIYSLLDSNSEQRLLEVQARRRKRTKYQDNIAA</sequence>
<proteinExistence type="predicted"/>
<gene>
    <name evidence="1" type="ORF">C7K08_08190</name>
</gene>
<comment type="caution">
    <text evidence="1">The sequence shown here is derived from an EMBL/GenBank/DDBJ whole genome shotgun (WGS) entry which is preliminary data.</text>
</comment>
<keyword evidence="2" id="KW-1185">Reference proteome</keyword>
<organism evidence="1 2">
    <name type="scientific">Synechococcus lacustris str. Tous</name>
    <dbReference type="NCBI Taxonomy" id="1910958"/>
    <lineage>
        <taxon>Bacteria</taxon>
        <taxon>Bacillati</taxon>
        <taxon>Cyanobacteriota</taxon>
        <taxon>Cyanophyceae</taxon>
        <taxon>Synechococcales</taxon>
        <taxon>Synechococcaceae</taxon>
        <taxon>Synechococcus</taxon>
    </lineage>
</organism>
<dbReference type="AlphaFoldDB" id="A0A2P7EDS4"/>
<name>A0A2P7EDS4_9SYNE</name>
<accession>A0A2P7EDS4</accession>
<reference evidence="2" key="1">
    <citation type="submission" date="2018-03" db="EMBL/GenBank/DDBJ databases">
        <title>Ecological and genomic features of two cosmopolitan and abundant freshwater picocyanobacteria.</title>
        <authorList>
            <person name="Cabello-Yeves P.J."/>
            <person name="Picazo A."/>
            <person name="Camacho A."/>
            <person name="Callieri C."/>
            <person name="Rosselli R."/>
            <person name="Roda-Garcia J."/>
            <person name="Coutinho F.H."/>
            <person name="Rodriguez-Valera F."/>
        </authorList>
    </citation>
    <scope>NUCLEOTIDE SEQUENCE [LARGE SCALE GENOMIC DNA]</scope>
    <source>
        <strain evidence="2">Tous</strain>
    </source>
</reference>
<protein>
    <submittedName>
        <fullName evidence="1">Uncharacterized protein</fullName>
    </submittedName>
</protein>
<evidence type="ECO:0000313" key="2">
    <source>
        <dbReference type="Proteomes" id="UP000240206"/>
    </source>
</evidence>
<dbReference type="Proteomes" id="UP000240206">
    <property type="component" value="Unassembled WGS sequence"/>
</dbReference>
<dbReference type="EMBL" id="PXVC01000034">
    <property type="protein sequence ID" value="PSI01382.1"/>
    <property type="molecule type" value="Genomic_DNA"/>
</dbReference>